<dbReference type="PANTHER" id="PTHR35385">
    <property type="entry name" value="PROTEIN B, PUTATIVE-RELATED-RELATED"/>
    <property type="match status" value="1"/>
</dbReference>
<dbReference type="OrthoDB" id="6379353at2759"/>
<keyword evidence="2" id="KW-1185">Reference proteome</keyword>
<name>A0A8J5CV59_CHIOP</name>
<dbReference type="Proteomes" id="UP000770661">
    <property type="component" value="Unassembled WGS sequence"/>
</dbReference>
<dbReference type="AlphaFoldDB" id="A0A8J5CV59"/>
<reference evidence="1" key="1">
    <citation type="submission" date="2020-07" db="EMBL/GenBank/DDBJ databases">
        <title>The High-quality genome of the commercially important snow crab, Chionoecetes opilio.</title>
        <authorList>
            <person name="Jeong J.-H."/>
            <person name="Ryu S."/>
        </authorList>
    </citation>
    <scope>NUCLEOTIDE SEQUENCE</scope>
    <source>
        <strain evidence="1">MADBK_172401_WGS</strain>
        <tissue evidence="1">Digestive gland</tissue>
    </source>
</reference>
<sequence>MTSMHLRGTRGCGTTACTATTNSQQQLMTSLDFVDDGFQNIILEGTVDTLRIRTNAMNEEEALRWKDVFCKKNNVCFSHKNVYTPKRNTYHKKFQCMHGDKRHKGVKKTFTGCSVRMDIKIKLITVNTIRKDPQVKSHPCMISINGEHNHNQNTASLRELRVLPQTKEEFYKYLEAGELTPYCDVRA</sequence>
<evidence type="ECO:0000313" key="2">
    <source>
        <dbReference type="Proteomes" id="UP000770661"/>
    </source>
</evidence>
<proteinExistence type="predicted"/>
<evidence type="ECO:0000313" key="1">
    <source>
        <dbReference type="EMBL" id="KAG0722314.1"/>
    </source>
</evidence>
<comment type="caution">
    <text evidence="1">The sequence shown here is derived from an EMBL/GenBank/DDBJ whole genome shotgun (WGS) entry which is preliminary data.</text>
</comment>
<organism evidence="1 2">
    <name type="scientific">Chionoecetes opilio</name>
    <name type="common">Atlantic snow crab</name>
    <name type="synonym">Cancer opilio</name>
    <dbReference type="NCBI Taxonomy" id="41210"/>
    <lineage>
        <taxon>Eukaryota</taxon>
        <taxon>Metazoa</taxon>
        <taxon>Ecdysozoa</taxon>
        <taxon>Arthropoda</taxon>
        <taxon>Crustacea</taxon>
        <taxon>Multicrustacea</taxon>
        <taxon>Malacostraca</taxon>
        <taxon>Eumalacostraca</taxon>
        <taxon>Eucarida</taxon>
        <taxon>Decapoda</taxon>
        <taxon>Pleocyemata</taxon>
        <taxon>Brachyura</taxon>
        <taxon>Eubrachyura</taxon>
        <taxon>Majoidea</taxon>
        <taxon>Majidae</taxon>
        <taxon>Chionoecetes</taxon>
    </lineage>
</organism>
<dbReference type="EMBL" id="JACEEZ010009752">
    <property type="protein sequence ID" value="KAG0722314.1"/>
    <property type="molecule type" value="Genomic_DNA"/>
</dbReference>
<dbReference type="PANTHER" id="PTHR35385:SF2">
    <property type="entry name" value="PROTEIN B, PUTATIVE-RELATED"/>
    <property type="match status" value="1"/>
</dbReference>
<protein>
    <submittedName>
        <fullName evidence="1">Uncharacterized protein</fullName>
    </submittedName>
</protein>
<gene>
    <name evidence="1" type="ORF">GWK47_044693</name>
</gene>
<accession>A0A8J5CV59</accession>